<protein>
    <submittedName>
        <fullName evidence="4">2-methylcitrate dehydratase</fullName>
        <ecNumber evidence="4">4.2.1.79</ecNumber>
    </submittedName>
</protein>
<name>A0A160VCK4_9ZZZZ</name>
<proteinExistence type="inferred from homology"/>
<dbReference type="InterPro" id="IPR042188">
    <property type="entry name" value="MmgE/PrpD_sf_2"/>
</dbReference>
<dbReference type="GO" id="GO:0047547">
    <property type="term" value="F:2-methylcitrate dehydratase activity"/>
    <property type="evidence" value="ECO:0007669"/>
    <property type="project" value="UniProtKB-EC"/>
</dbReference>
<dbReference type="Gene3D" id="3.30.1330.120">
    <property type="entry name" value="2-methylcitrate dehydratase PrpD"/>
    <property type="match status" value="1"/>
</dbReference>
<keyword evidence="4" id="KW-0456">Lyase</keyword>
<dbReference type="Pfam" id="PF03972">
    <property type="entry name" value="MmgE_PrpD_N"/>
    <property type="match status" value="1"/>
</dbReference>
<evidence type="ECO:0000259" key="3">
    <source>
        <dbReference type="Pfam" id="PF19305"/>
    </source>
</evidence>
<dbReference type="EMBL" id="FAXA01000477">
    <property type="protein sequence ID" value="CUV05843.1"/>
    <property type="molecule type" value="Genomic_DNA"/>
</dbReference>
<feature type="domain" description="MmgE/PrpD N-terminal" evidence="2">
    <location>
        <begin position="6"/>
        <end position="242"/>
    </location>
</feature>
<feature type="domain" description="MmgE/PrpD C-terminal" evidence="3">
    <location>
        <begin position="266"/>
        <end position="437"/>
    </location>
</feature>
<dbReference type="PANTHER" id="PTHR16943:SF8">
    <property type="entry name" value="2-METHYLCITRATE DEHYDRATASE"/>
    <property type="match status" value="1"/>
</dbReference>
<sequence>MSNLAEQLSDYGTSLKYADLPSDVVHLAKRFIIDTIGCALGGYDSEPSKVARAVAGEVTPAHPVTVVGSGQSSSLDLAVFANGVMIRFLDFNDGYTSQESGHPSDSIAAALSATEAAGGSGKRLLVSTVLAYEAFCRICDTVDIKPRGFDHVTVGGIASVLAAARAMKLSKEQTFQALNLGIASNVALYQTRIGDVSMWKGCAYANASRNAVFSVQLARAGLTGPSPIFEGDGGYFRAVSGEPFALKEMGGKDHPFKINECSIKQFPLGQYSQTVAQAALEVRELYGQPEEIAQVNISTLQTAVNIMAGDPEKWTPKNRETADHSMPYTAAVALMFGTVESRHFDDEFLKDPDLLELVSKVTVSVSNEANARAPEAMLCDFEVVTKSGEEHSVQVAYHKGHYKNPLTDNEVDMKFRSLAQEHLPAERVDALLDRLWHLEDVQNVGDLIRLTVF</sequence>
<gene>
    <name evidence="4" type="ORF">MGWOODY_Clf4</name>
</gene>
<dbReference type="InterPro" id="IPR045337">
    <property type="entry name" value="MmgE_PrpD_C"/>
</dbReference>
<dbReference type="Pfam" id="PF19305">
    <property type="entry name" value="MmgE_PrpD_C"/>
    <property type="match status" value="1"/>
</dbReference>
<dbReference type="InterPro" id="IPR045336">
    <property type="entry name" value="MmgE_PrpD_N"/>
</dbReference>
<accession>A0A160VCK4</accession>
<evidence type="ECO:0000259" key="2">
    <source>
        <dbReference type="Pfam" id="PF03972"/>
    </source>
</evidence>
<dbReference type="InterPro" id="IPR036148">
    <property type="entry name" value="MmgE/PrpD_sf"/>
</dbReference>
<dbReference type="PANTHER" id="PTHR16943">
    <property type="entry name" value="2-METHYLCITRATE DEHYDRATASE-RELATED"/>
    <property type="match status" value="1"/>
</dbReference>
<reference evidence="4" key="1">
    <citation type="submission" date="2015-10" db="EMBL/GenBank/DDBJ databases">
        <authorList>
            <person name="Gilbert D.G."/>
        </authorList>
    </citation>
    <scope>NUCLEOTIDE SEQUENCE</scope>
</reference>
<organism evidence="4">
    <name type="scientific">hydrothermal vent metagenome</name>
    <dbReference type="NCBI Taxonomy" id="652676"/>
    <lineage>
        <taxon>unclassified sequences</taxon>
        <taxon>metagenomes</taxon>
        <taxon>ecological metagenomes</taxon>
    </lineage>
</organism>
<dbReference type="SUPFAM" id="SSF103378">
    <property type="entry name" value="2-methylcitrate dehydratase PrpD"/>
    <property type="match status" value="1"/>
</dbReference>
<evidence type="ECO:0000313" key="4">
    <source>
        <dbReference type="EMBL" id="CUV05843.1"/>
    </source>
</evidence>
<evidence type="ECO:0000256" key="1">
    <source>
        <dbReference type="ARBA" id="ARBA00006174"/>
    </source>
</evidence>
<dbReference type="InterPro" id="IPR005656">
    <property type="entry name" value="MmgE_PrpD"/>
</dbReference>
<dbReference type="EC" id="4.2.1.79" evidence="4"/>
<dbReference type="AlphaFoldDB" id="A0A160VCK4"/>
<dbReference type="InterPro" id="IPR042183">
    <property type="entry name" value="MmgE/PrpD_sf_1"/>
</dbReference>
<comment type="similarity">
    <text evidence="1">Belongs to the PrpD family.</text>
</comment>
<dbReference type="Gene3D" id="1.10.4100.10">
    <property type="entry name" value="2-methylcitrate dehydratase PrpD"/>
    <property type="match status" value="1"/>
</dbReference>